<evidence type="ECO:0000313" key="5">
    <source>
        <dbReference type="RefSeq" id="XP_031419798.1"/>
    </source>
</evidence>
<dbReference type="InterPro" id="IPR003877">
    <property type="entry name" value="SPRY_dom"/>
</dbReference>
<dbReference type="InterPro" id="IPR001611">
    <property type="entry name" value="Leu-rich_rpt"/>
</dbReference>
<dbReference type="PRINTS" id="PR01407">
    <property type="entry name" value="BUTYPHLNCDUF"/>
</dbReference>
<dbReference type="InterPro" id="IPR013320">
    <property type="entry name" value="ConA-like_dom_sf"/>
</dbReference>
<gene>
    <name evidence="5" type="primary">LOC105908730</name>
</gene>
<dbReference type="SUPFAM" id="SSF49899">
    <property type="entry name" value="Concanavalin A-like lectins/glucanases"/>
    <property type="match status" value="1"/>
</dbReference>
<dbReference type="InterPro" id="IPR003879">
    <property type="entry name" value="Butyrophylin_SPRY"/>
</dbReference>
<dbReference type="Gene3D" id="3.80.10.10">
    <property type="entry name" value="Ribonuclease Inhibitor"/>
    <property type="match status" value="2"/>
</dbReference>
<evidence type="ECO:0000313" key="4">
    <source>
        <dbReference type="Proteomes" id="UP000515152"/>
    </source>
</evidence>
<dbReference type="GeneID" id="105908730"/>
<dbReference type="InterPro" id="IPR006574">
    <property type="entry name" value="PRY"/>
</dbReference>
<dbReference type="OrthoDB" id="9903688at2759"/>
<dbReference type="SMART" id="SM00449">
    <property type="entry name" value="SPRY"/>
    <property type="match status" value="1"/>
</dbReference>
<keyword evidence="1" id="KW-0433">Leucine-rich repeat</keyword>
<dbReference type="Proteomes" id="UP000515152">
    <property type="component" value="Chromosome 26"/>
</dbReference>
<keyword evidence="2" id="KW-0677">Repeat</keyword>
<evidence type="ECO:0000256" key="2">
    <source>
        <dbReference type="ARBA" id="ARBA00022737"/>
    </source>
</evidence>
<name>A0A6P8EU83_CLUHA</name>
<dbReference type="RefSeq" id="XP_031419798.1">
    <property type="nucleotide sequence ID" value="XM_031563938.2"/>
</dbReference>
<evidence type="ECO:0000256" key="1">
    <source>
        <dbReference type="ARBA" id="ARBA00022614"/>
    </source>
</evidence>
<evidence type="ECO:0000259" key="3">
    <source>
        <dbReference type="PROSITE" id="PS50188"/>
    </source>
</evidence>
<accession>A0A6P8EU83</accession>
<dbReference type="SUPFAM" id="SSF52047">
    <property type="entry name" value="RNI-like"/>
    <property type="match status" value="1"/>
</dbReference>
<dbReference type="CDD" id="cd16040">
    <property type="entry name" value="SPRY_PRY_SNTX"/>
    <property type="match status" value="1"/>
</dbReference>
<dbReference type="InterPro" id="IPR051261">
    <property type="entry name" value="NLR"/>
</dbReference>
<dbReference type="SMART" id="SM00589">
    <property type="entry name" value="PRY"/>
    <property type="match status" value="1"/>
</dbReference>
<dbReference type="Pfam" id="PF00622">
    <property type="entry name" value="SPRY"/>
    <property type="match status" value="1"/>
</dbReference>
<dbReference type="AlphaFoldDB" id="A0A6P8EU83"/>
<protein>
    <submittedName>
        <fullName evidence="5">Ribonuclease inhibitor-like</fullName>
    </submittedName>
</protein>
<sequence>MFCRLAECTLTYNSCGIVATVLQSPNSLTELDLSNNDLGDSGVKLLSNGLSSPHCKLQALSLCNCQISNEGYVCLALTLMLNPSCVKELDVSNNHPGESAQKLLSSRLEDSRSKVEAIQLAECTLTDKSCGIVAIVLQSPNSLTELDLSNNDLGDFGVQLLSNGLSSPHCKLQTLRLSDCLISEKGCICLASALSSNPFHLKELDLSYNHPGESGLKLLSARLKDPVCKLEILKTDHASVSRARPRLLRYACELTLDSNTAGRHLSLSEGNRKVTWVSEEQLYPHHTERFDNRLQVLCREGLSGRCYCEVERNGGGVHIAVAYKSIKRKGESYDSALGHNDKSWSLYCSPDSYYVWHNKVRTRIRTPLSSTVGVYLDWPAGNLSFYSVSSDTLTHLHTFHSTFTEPLYPGFGLYPDSSVSLCQIT</sequence>
<dbReference type="KEGG" id="char:105908730"/>
<dbReference type="PROSITE" id="PS50188">
    <property type="entry name" value="B302_SPRY"/>
    <property type="match status" value="1"/>
</dbReference>
<dbReference type="InterPro" id="IPR001870">
    <property type="entry name" value="B30.2/SPRY"/>
</dbReference>
<dbReference type="SMART" id="SM00368">
    <property type="entry name" value="LRR_RI"/>
    <property type="match status" value="7"/>
</dbReference>
<dbReference type="InterPro" id="IPR043136">
    <property type="entry name" value="B30.2/SPRY_sf"/>
</dbReference>
<organism evidence="4 5">
    <name type="scientific">Clupea harengus</name>
    <name type="common">Atlantic herring</name>
    <dbReference type="NCBI Taxonomy" id="7950"/>
    <lineage>
        <taxon>Eukaryota</taxon>
        <taxon>Metazoa</taxon>
        <taxon>Chordata</taxon>
        <taxon>Craniata</taxon>
        <taxon>Vertebrata</taxon>
        <taxon>Euteleostomi</taxon>
        <taxon>Actinopterygii</taxon>
        <taxon>Neopterygii</taxon>
        <taxon>Teleostei</taxon>
        <taxon>Clupei</taxon>
        <taxon>Clupeiformes</taxon>
        <taxon>Clupeoidei</taxon>
        <taxon>Clupeidae</taxon>
        <taxon>Clupea</taxon>
    </lineage>
</organism>
<proteinExistence type="predicted"/>
<feature type="domain" description="B30.2/SPRY" evidence="3">
    <location>
        <begin position="234"/>
        <end position="425"/>
    </location>
</feature>
<dbReference type="Pfam" id="PF13516">
    <property type="entry name" value="LRR_6"/>
    <property type="match status" value="4"/>
</dbReference>
<reference evidence="5" key="1">
    <citation type="submission" date="2025-08" db="UniProtKB">
        <authorList>
            <consortium name="RefSeq"/>
        </authorList>
    </citation>
    <scope>IDENTIFICATION</scope>
</reference>
<dbReference type="PANTHER" id="PTHR24106">
    <property type="entry name" value="NACHT, LRR AND CARD DOMAINS-CONTAINING"/>
    <property type="match status" value="1"/>
</dbReference>
<dbReference type="Gene3D" id="2.60.120.920">
    <property type="match status" value="1"/>
</dbReference>
<dbReference type="InterPro" id="IPR032675">
    <property type="entry name" value="LRR_dom_sf"/>
</dbReference>
<keyword evidence="4" id="KW-1185">Reference proteome</keyword>
<dbReference type="Pfam" id="PF13765">
    <property type="entry name" value="PRY"/>
    <property type="match status" value="1"/>
</dbReference>